<accession>A0A377TUN8</accession>
<evidence type="ECO:0000313" key="2">
    <source>
        <dbReference type="Proteomes" id="UP000254938"/>
    </source>
</evidence>
<dbReference type="EMBL" id="UGKQ01000007">
    <property type="protein sequence ID" value="STS82606.1"/>
    <property type="molecule type" value="Genomic_DNA"/>
</dbReference>
<reference evidence="1 2" key="1">
    <citation type="submission" date="2018-06" db="EMBL/GenBank/DDBJ databases">
        <authorList>
            <consortium name="Pathogen Informatics"/>
            <person name="Doyle S."/>
        </authorList>
    </citation>
    <scope>NUCLEOTIDE SEQUENCE [LARGE SCALE GENOMIC DNA]</scope>
    <source>
        <strain evidence="1 2">NCTC9140</strain>
    </source>
</reference>
<organism evidence="1 2">
    <name type="scientific">Klebsiella pneumoniae</name>
    <dbReference type="NCBI Taxonomy" id="573"/>
    <lineage>
        <taxon>Bacteria</taxon>
        <taxon>Pseudomonadati</taxon>
        <taxon>Pseudomonadota</taxon>
        <taxon>Gammaproteobacteria</taxon>
        <taxon>Enterobacterales</taxon>
        <taxon>Enterobacteriaceae</taxon>
        <taxon>Klebsiella/Raoultella group</taxon>
        <taxon>Klebsiella</taxon>
        <taxon>Klebsiella pneumoniae complex</taxon>
    </lineage>
</organism>
<proteinExistence type="predicted"/>
<gene>
    <name evidence="1" type="ORF">NCTC9140_04357</name>
</gene>
<protein>
    <submittedName>
        <fullName evidence="1">Uncharacterized protein</fullName>
    </submittedName>
</protein>
<dbReference type="Proteomes" id="UP000254938">
    <property type="component" value="Unassembled WGS sequence"/>
</dbReference>
<dbReference type="AlphaFoldDB" id="A0A377TUN8"/>
<sequence length="44" mass="5132">MRQAAPQEAPRFSTISFATMHNSDRIHESRYMMFPSVYIQVIVS</sequence>
<name>A0A377TUN8_KLEPN</name>
<evidence type="ECO:0000313" key="1">
    <source>
        <dbReference type="EMBL" id="STS82606.1"/>
    </source>
</evidence>